<keyword evidence="5" id="KW-0479">Metal-binding</keyword>
<evidence type="ECO:0000256" key="7">
    <source>
        <dbReference type="ARBA" id="ARBA00022833"/>
    </source>
</evidence>
<dbReference type="Pfam" id="PF22516">
    <property type="entry name" value="PreP_C"/>
    <property type="match status" value="1"/>
</dbReference>
<dbReference type="SUPFAM" id="SSF63411">
    <property type="entry name" value="LuxS/MPP-like metallohydrolase"/>
    <property type="match status" value="4"/>
</dbReference>
<keyword evidence="4" id="KW-0645">Protease</keyword>
<comment type="similarity">
    <text evidence="3">Belongs to the peptidase M16 family. PreP subfamily.</text>
</comment>
<protein>
    <recommendedName>
        <fullName evidence="10">Peptidase M16C associated domain-containing protein</fullName>
    </recommendedName>
</protein>
<dbReference type="InterPro" id="IPR055130">
    <property type="entry name" value="PreP_C"/>
</dbReference>
<evidence type="ECO:0000256" key="9">
    <source>
        <dbReference type="ARBA" id="ARBA00023128"/>
    </source>
</evidence>
<reference evidence="12" key="1">
    <citation type="journal article" date="2020" name="Curr. Biol.">
        <title>Chromatin organization in early land plants reveals an ancestral association between H3K27me3, transposons, and constitutive heterochromatin.</title>
        <authorList>
            <person name="Montgomery S.A."/>
            <person name="Tanizawa Y."/>
            <person name="Galik B."/>
            <person name="Wang N."/>
            <person name="Ito T."/>
            <person name="Mochizuki T."/>
            <person name="Akimcheva S."/>
            <person name="Bowman J.L."/>
            <person name="Cognat V."/>
            <person name="Marechal-Drouard L."/>
            <person name="Ekker H."/>
            <person name="Hong S.F."/>
            <person name="Kohchi T."/>
            <person name="Lin S.S."/>
            <person name="Liu L.D."/>
            <person name="Nakamura Y."/>
            <person name="Valeeva L.R."/>
            <person name="Shakirov E.V."/>
            <person name="Shippen D.E."/>
            <person name="Wei W.L."/>
            <person name="Yagura M."/>
            <person name="Yamaoka S."/>
            <person name="Yamato K.T."/>
            <person name="Liu C."/>
            <person name="Berger F."/>
        </authorList>
    </citation>
    <scope>NUCLEOTIDE SEQUENCE [LARGE SCALE GENOMIC DNA]</scope>
    <source>
        <strain evidence="12">Tak-1</strain>
    </source>
</reference>
<dbReference type="PANTHER" id="PTHR43016:SF13">
    <property type="entry name" value="PRESEQUENCE PROTEASE, MITOCHONDRIAL"/>
    <property type="match status" value="1"/>
</dbReference>
<sequence length="805" mass="89621">MAQFSLQASFPDNTYGVNIGGDPTVIPDSTFEQFQEFHRKFYHPSNARLWFYGDDDPNERLRVISTYLDSFEASQSAKESEVGVQKLFTEPKRVVEKYAAGEAGDTGEKHLVYISWVLCDEPLDAETELALGILNLLMLGTPASPLEKALMDSGLGEALFHSGLDDDIPQPAFGIGMKGVAADKTVEVEELLLKTLNRLVDEGFTAEAVEASINTYEFSLRENNTGSYPRGLSLMLRSVAKWVYGGDPFEALRFAKPLEALKERIANEGVKGVFSPLIKKFILDNTHRVTVELQPDIEKGGKDEAAEAERLAKVKASMTKEDIAELVRATEELRVRQETPDPPEALRAVPCLSLKDIPKEPIYVPIAVGEINGATVLRHDIFTNGVLYTEVAFDISTLRADLLPLVPLFRQSLLEMGTKDMDFVELSQLIGRKTGGISVFGCVSSVHGKKEALSYLMIQSKAMANQIADLFNLMKVVLKDVQFNEQRFQQLVSQRKSDMESRVVDEHLIASIRMIGMLNVEGWLGEQWFGVSYLNYLRSLEKLVEEDWPAVCQSLEDIRSAVLGRKGVIVNLTADEKILTSAEPHVSNFLDAFPETSGDRTYTWNPVLHRVNEGLVIPTKVNYVGKAACLYDAGYEMDGCVFVITEYINETWLWDRVRVSGGASGCSCYFDEDSGVFLYLSGRDPNLLKTLDNYDGTVEFLKNLELDDEALTKAIFAAIKETDSYELPDAKGFSSMRHYIQGVTWEKRQQRREQILSTSVEDLRKFGSVLEYVRDSGVVVAVASADDIAAANEAKPGFLDVVKVL</sequence>
<dbReference type="GO" id="GO:0009507">
    <property type="term" value="C:chloroplast"/>
    <property type="evidence" value="ECO:0007669"/>
    <property type="project" value="TreeGrafter"/>
</dbReference>
<evidence type="ECO:0000313" key="11">
    <source>
        <dbReference type="EMBL" id="BBN08613.1"/>
    </source>
</evidence>
<dbReference type="EMBL" id="AP019869">
    <property type="protein sequence ID" value="BBN08613.1"/>
    <property type="molecule type" value="Genomic_DNA"/>
</dbReference>
<evidence type="ECO:0000256" key="5">
    <source>
        <dbReference type="ARBA" id="ARBA00022723"/>
    </source>
</evidence>
<keyword evidence="9" id="KW-0496">Mitochondrion</keyword>
<feature type="domain" description="Peptidase M16C associated" evidence="10">
    <location>
        <begin position="293"/>
        <end position="540"/>
    </location>
</feature>
<dbReference type="AlphaFoldDB" id="A0AAF6B9C9"/>
<dbReference type="InterPro" id="IPR011249">
    <property type="entry name" value="Metalloenz_LuxS/M16"/>
</dbReference>
<evidence type="ECO:0000256" key="4">
    <source>
        <dbReference type="ARBA" id="ARBA00022670"/>
    </source>
</evidence>
<evidence type="ECO:0000256" key="3">
    <source>
        <dbReference type="ARBA" id="ARBA00007575"/>
    </source>
</evidence>
<dbReference type="GO" id="GO:0005739">
    <property type="term" value="C:mitochondrion"/>
    <property type="evidence" value="ECO:0007669"/>
    <property type="project" value="UniProtKB-SubCell"/>
</dbReference>
<dbReference type="GO" id="GO:0016485">
    <property type="term" value="P:protein processing"/>
    <property type="evidence" value="ECO:0007669"/>
    <property type="project" value="TreeGrafter"/>
</dbReference>
<proteinExistence type="inferred from homology"/>
<keyword evidence="7" id="KW-0862">Zinc</keyword>
<dbReference type="SMART" id="SM01264">
    <property type="entry name" value="M16C_associated"/>
    <property type="match status" value="1"/>
</dbReference>
<gene>
    <name evidence="11" type="ORF">Mp_4g12990</name>
</gene>
<comment type="subcellular location">
    <subcellularLocation>
        <location evidence="2">Mitochondrion</location>
    </subcellularLocation>
</comment>
<dbReference type="Gene3D" id="3.30.830.10">
    <property type="entry name" value="Metalloenzyme, LuxS/M16 peptidase-like"/>
    <property type="match status" value="4"/>
</dbReference>
<evidence type="ECO:0000256" key="6">
    <source>
        <dbReference type="ARBA" id="ARBA00022801"/>
    </source>
</evidence>
<dbReference type="GO" id="GO:0004222">
    <property type="term" value="F:metalloendopeptidase activity"/>
    <property type="evidence" value="ECO:0007669"/>
    <property type="project" value="TreeGrafter"/>
</dbReference>
<accession>A0AAF6B9C9</accession>
<organism evidence="11 12">
    <name type="scientific">Marchantia polymorpha subsp. ruderalis</name>
    <dbReference type="NCBI Taxonomy" id="1480154"/>
    <lineage>
        <taxon>Eukaryota</taxon>
        <taxon>Viridiplantae</taxon>
        <taxon>Streptophyta</taxon>
        <taxon>Embryophyta</taxon>
        <taxon>Marchantiophyta</taxon>
        <taxon>Marchantiopsida</taxon>
        <taxon>Marchantiidae</taxon>
        <taxon>Marchantiales</taxon>
        <taxon>Marchantiaceae</taxon>
        <taxon>Marchantia</taxon>
    </lineage>
</organism>
<evidence type="ECO:0000256" key="2">
    <source>
        <dbReference type="ARBA" id="ARBA00004173"/>
    </source>
</evidence>
<evidence type="ECO:0000256" key="1">
    <source>
        <dbReference type="ARBA" id="ARBA00001947"/>
    </source>
</evidence>
<dbReference type="Proteomes" id="UP001162541">
    <property type="component" value="Chromosome 4"/>
</dbReference>
<keyword evidence="8" id="KW-0482">Metalloprotease</keyword>
<dbReference type="Pfam" id="PF08367">
    <property type="entry name" value="M16C_assoc"/>
    <property type="match status" value="1"/>
</dbReference>
<dbReference type="GO" id="GO:0046872">
    <property type="term" value="F:metal ion binding"/>
    <property type="evidence" value="ECO:0007669"/>
    <property type="project" value="UniProtKB-KW"/>
</dbReference>
<dbReference type="Pfam" id="PF05193">
    <property type="entry name" value="Peptidase_M16_C"/>
    <property type="match status" value="1"/>
</dbReference>
<comment type="cofactor">
    <cofactor evidence="1">
        <name>Zn(2+)</name>
        <dbReference type="ChEBI" id="CHEBI:29105"/>
    </cofactor>
</comment>
<evidence type="ECO:0000256" key="8">
    <source>
        <dbReference type="ARBA" id="ARBA00023049"/>
    </source>
</evidence>
<keyword evidence="6" id="KW-0378">Hydrolase</keyword>
<dbReference type="InterPro" id="IPR007863">
    <property type="entry name" value="Peptidase_M16_C"/>
</dbReference>
<dbReference type="PANTHER" id="PTHR43016">
    <property type="entry name" value="PRESEQUENCE PROTEASE"/>
    <property type="match status" value="1"/>
</dbReference>
<dbReference type="InterPro" id="IPR013578">
    <property type="entry name" value="Peptidase_M16C_assoc"/>
</dbReference>
<dbReference type="FunFam" id="3.30.830.10:FF:000009">
    <property type="entry name" value="Presequence protease, mitochondrial"/>
    <property type="match status" value="1"/>
</dbReference>
<evidence type="ECO:0000313" key="12">
    <source>
        <dbReference type="Proteomes" id="UP001162541"/>
    </source>
</evidence>
<evidence type="ECO:0000259" key="10">
    <source>
        <dbReference type="SMART" id="SM01264"/>
    </source>
</evidence>
<name>A0AAF6B9C9_MARPO</name>